<evidence type="ECO:0000313" key="3">
    <source>
        <dbReference type="EMBL" id="SHJ73764.1"/>
    </source>
</evidence>
<reference evidence="4" key="1">
    <citation type="submission" date="2016-11" db="EMBL/GenBank/DDBJ databases">
        <authorList>
            <person name="Varghese N."/>
            <person name="Submissions S."/>
        </authorList>
    </citation>
    <scope>NUCLEOTIDE SEQUENCE [LARGE SCALE GENOMIC DNA]</scope>
    <source>
        <strain evidence="4">DSM 26134</strain>
    </source>
</reference>
<dbReference type="GO" id="GO:0120147">
    <property type="term" value="F:formylglycine-generating oxidase activity"/>
    <property type="evidence" value="ECO:0007669"/>
    <property type="project" value="TreeGrafter"/>
</dbReference>
<keyword evidence="1" id="KW-0732">Signal</keyword>
<protein>
    <submittedName>
        <fullName evidence="3">Sulfatase-modifying factor enzyme 1</fullName>
    </submittedName>
</protein>
<feature type="signal peptide" evidence="1">
    <location>
        <begin position="1"/>
        <end position="19"/>
    </location>
</feature>
<dbReference type="EMBL" id="FRAA01000001">
    <property type="protein sequence ID" value="SHJ73764.1"/>
    <property type="molecule type" value="Genomic_DNA"/>
</dbReference>
<dbReference type="STRING" id="156994.SAMN04488028_1011068"/>
<feature type="domain" description="Sulfatase-modifying factor enzyme-like" evidence="2">
    <location>
        <begin position="90"/>
        <end position="294"/>
    </location>
</feature>
<name>A0A1M6LRC5_REIAG</name>
<dbReference type="SUPFAM" id="SSF56436">
    <property type="entry name" value="C-type lectin-like"/>
    <property type="match status" value="1"/>
</dbReference>
<sequence>MYRSLLTLLFLCMFFCASAQKNHPEAADPGCCSAKTDSYYTYNSEEGRVIYQLYDVNRASEKSVFYLGKFDPWKENRNNPFFSQAYITPPGTIPIAEGTYVDQTEVTNIDYQEFLFYVVKDSGKYADKPYLPQLETKYRSKYFLNPEFYYYPVVGIRYENARAYCDWRAKKVNRNYKEALIKDGNYYLYAGRLPTESEWKKMAGIPSKNIYIKNYKLGNDEKKHLDTEWIDNRFANPALIDLDVYFGYTHHFKIDTDEPLGIEIPAYAYSFTPTTSGIYNLYGNVKELVQGGYAIGGSFMTAFSADELFYPDDVQAYRMDVGFRCLTEIKKKY</sequence>
<dbReference type="PANTHER" id="PTHR23150:SF19">
    <property type="entry name" value="FORMYLGLYCINE-GENERATING ENZYME"/>
    <property type="match status" value="1"/>
</dbReference>
<evidence type="ECO:0000259" key="2">
    <source>
        <dbReference type="Pfam" id="PF03781"/>
    </source>
</evidence>
<proteinExistence type="predicted"/>
<evidence type="ECO:0000313" key="4">
    <source>
        <dbReference type="Proteomes" id="UP000184474"/>
    </source>
</evidence>
<dbReference type="AlphaFoldDB" id="A0A1M6LRC5"/>
<feature type="chain" id="PRO_5012477726" evidence="1">
    <location>
        <begin position="20"/>
        <end position="333"/>
    </location>
</feature>
<dbReference type="PANTHER" id="PTHR23150">
    <property type="entry name" value="SULFATASE MODIFYING FACTOR 1, 2"/>
    <property type="match status" value="1"/>
</dbReference>
<dbReference type="InterPro" id="IPR042095">
    <property type="entry name" value="SUMF_sf"/>
</dbReference>
<dbReference type="Pfam" id="PF03781">
    <property type="entry name" value="FGE-sulfatase"/>
    <property type="match status" value="1"/>
</dbReference>
<accession>A0A1M6LRC5</accession>
<dbReference type="Proteomes" id="UP000184474">
    <property type="component" value="Unassembled WGS sequence"/>
</dbReference>
<dbReference type="InterPro" id="IPR051043">
    <property type="entry name" value="Sulfatase_Mod_Factor_Kinase"/>
</dbReference>
<dbReference type="InterPro" id="IPR005532">
    <property type="entry name" value="SUMF_dom"/>
</dbReference>
<dbReference type="InterPro" id="IPR016187">
    <property type="entry name" value="CTDL_fold"/>
</dbReference>
<organism evidence="3 4">
    <name type="scientific">Reichenbachiella agariperforans</name>
    <dbReference type="NCBI Taxonomy" id="156994"/>
    <lineage>
        <taxon>Bacteria</taxon>
        <taxon>Pseudomonadati</taxon>
        <taxon>Bacteroidota</taxon>
        <taxon>Cytophagia</taxon>
        <taxon>Cytophagales</taxon>
        <taxon>Reichenbachiellaceae</taxon>
        <taxon>Reichenbachiella</taxon>
    </lineage>
</organism>
<dbReference type="Gene3D" id="3.90.1580.10">
    <property type="entry name" value="paralog of FGE (formylglycine-generating enzyme)"/>
    <property type="match status" value="1"/>
</dbReference>
<keyword evidence="4" id="KW-1185">Reference proteome</keyword>
<gene>
    <name evidence="3" type="ORF">SAMN04488028_1011068</name>
</gene>
<evidence type="ECO:0000256" key="1">
    <source>
        <dbReference type="SAM" id="SignalP"/>
    </source>
</evidence>